<dbReference type="AlphaFoldDB" id="A0A378RKI3"/>
<evidence type="ECO:0000313" key="3">
    <source>
        <dbReference type="Proteomes" id="UP000255024"/>
    </source>
</evidence>
<reference evidence="2 3" key="1">
    <citation type="submission" date="2018-06" db="EMBL/GenBank/DDBJ databases">
        <authorList>
            <consortium name="Pathogen Informatics"/>
            <person name="Doyle S."/>
        </authorList>
    </citation>
    <scope>NUCLEOTIDE SEQUENCE [LARGE SCALE GENOMIC DNA]</scope>
    <source>
        <strain evidence="2 3">NCTC11179</strain>
    </source>
</reference>
<evidence type="ECO:0000313" key="2">
    <source>
        <dbReference type="EMBL" id="STZ26667.1"/>
    </source>
</evidence>
<protein>
    <submittedName>
        <fullName evidence="2">Orthopoxvirus protein of uncharacterized function (DUF830)</fullName>
    </submittedName>
</protein>
<name>A0A378RKI3_MYROD</name>
<feature type="signal peptide" evidence="1">
    <location>
        <begin position="1"/>
        <end position="27"/>
    </location>
</feature>
<proteinExistence type="predicted"/>
<dbReference type="InterPro" id="IPR038765">
    <property type="entry name" value="Papain-like_cys_pep_sf"/>
</dbReference>
<keyword evidence="3" id="KW-1185">Reference proteome</keyword>
<gene>
    <name evidence="2" type="ORF">NCTC11179_00189</name>
</gene>
<dbReference type="RefSeq" id="WP_115089773.1">
    <property type="nucleotide sequence ID" value="NZ_CP068107.1"/>
</dbReference>
<feature type="chain" id="PRO_5016805108" evidence="1">
    <location>
        <begin position="28"/>
        <end position="200"/>
    </location>
</feature>
<dbReference type="EMBL" id="UGQL01000001">
    <property type="protein sequence ID" value="STZ26667.1"/>
    <property type="molecule type" value="Genomic_DNA"/>
</dbReference>
<keyword evidence="1" id="KW-0732">Signal</keyword>
<dbReference type="Gene3D" id="3.90.1720.10">
    <property type="entry name" value="endopeptidase domain like (from Nostoc punctiforme)"/>
    <property type="match status" value="1"/>
</dbReference>
<dbReference type="InterPro" id="IPR024453">
    <property type="entry name" value="Peptidase_C92"/>
</dbReference>
<dbReference type="Proteomes" id="UP000255024">
    <property type="component" value="Unassembled WGS sequence"/>
</dbReference>
<sequence length="200" mass="22782">MVGQYGTSKINRCLLSLFLLFVSCTQASKTEESEIEILVPLKNGDLIVRQGTGHFSDLFRHMGSRDKKYSHIGIISKEQDSIFVYHIEADEFTGEGFALKEQVGSFIKNAKTYTFFENQMDSIARNAMLNKAKEFVQLKVKFDLNFNAEDDDKLYCTELVAKSINYGLDSVYITPTASLKGRLFYGLDDIYSKDVFKEIE</sequence>
<accession>A0A378RKI3</accession>
<dbReference type="SUPFAM" id="SSF54001">
    <property type="entry name" value="Cysteine proteinases"/>
    <property type="match status" value="1"/>
</dbReference>
<dbReference type="Pfam" id="PF05708">
    <property type="entry name" value="Peptidase_C92"/>
    <property type="match status" value="1"/>
</dbReference>
<organism evidence="2 3">
    <name type="scientific">Myroides odoratus</name>
    <name type="common">Flavobacterium odoratum</name>
    <dbReference type="NCBI Taxonomy" id="256"/>
    <lineage>
        <taxon>Bacteria</taxon>
        <taxon>Pseudomonadati</taxon>
        <taxon>Bacteroidota</taxon>
        <taxon>Flavobacteriia</taxon>
        <taxon>Flavobacteriales</taxon>
        <taxon>Flavobacteriaceae</taxon>
        <taxon>Myroides</taxon>
    </lineage>
</organism>
<evidence type="ECO:0000256" key="1">
    <source>
        <dbReference type="SAM" id="SignalP"/>
    </source>
</evidence>